<dbReference type="FunFam" id="1.10.1900.20:FF:000001">
    <property type="entry name" value="50S ribosomal protein L20"/>
    <property type="match status" value="1"/>
</dbReference>
<dbReference type="SUPFAM" id="SSF74731">
    <property type="entry name" value="Ribosomal protein L20"/>
    <property type="match status" value="1"/>
</dbReference>
<dbReference type="Proteomes" id="UP000664417">
    <property type="component" value="Unassembled WGS sequence"/>
</dbReference>
<protein>
    <recommendedName>
        <fullName evidence="6 7">Large ribosomal subunit protein bL20</fullName>
    </recommendedName>
</protein>
<dbReference type="PROSITE" id="PS00937">
    <property type="entry name" value="RIBOSOMAL_L20"/>
    <property type="match status" value="1"/>
</dbReference>
<reference evidence="9" key="1">
    <citation type="submission" date="2021-03" db="EMBL/GenBank/DDBJ databases">
        <authorList>
            <person name="Wang G."/>
        </authorList>
    </citation>
    <scope>NUCLEOTIDE SEQUENCE</scope>
    <source>
        <strain evidence="9">KCTC 12899</strain>
    </source>
</reference>
<dbReference type="PRINTS" id="PR00062">
    <property type="entry name" value="RIBOSOMALL20"/>
</dbReference>
<evidence type="ECO:0000256" key="8">
    <source>
        <dbReference type="RuleBase" id="RU000560"/>
    </source>
</evidence>
<dbReference type="GO" id="GO:1990904">
    <property type="term" value="C:ribonucleoprotein complex"/>
    <property type="evidence" value="ECO:0007669"/>
    <property type="project" value="UniProtKB-KW"/>
</dbReference>
<dbReference type="Gene3D" id="1.10.1900.20">
    <property type="entry name" value="Ribosomal protein L20"/>
    <property type="match status" value="1"/>
</dbReference>
<comment type="similarity">
    <text evidence="1 7 8">Belongs to the bacterial ribosomal protein bL20 family.</text>
</comment>
<dbReference type="GO" id="GO:0003735">
    <property type="term" value="F:structural constituent of ribosome"/>
    <property type="evidence" value="ECO:0007669"/>
    <property type="project" value="InterPro"/>
</dbReference>
<dbReference type="Pfam" id="PF00453">
    <property type="entry name" value="Ribosomal_L20"/>
    <property type="match status" value="1"/>
</dbReference>
<keyword evidence="3 7" id="KW-0694">RNA-binding</keyword>
<dbReference type="Gene3D" id="6.10.160.10">
    <property type="match status" value="1"/>
</dbReference>
<name>A0A8J7QPH2_9BACT</name>
<dbReference type="GO" id="GO:0000027">
    <property type="term" value="P:ribosomal large subunit assembly"/>
    <property type="evidence" value="ECO:0007669"/>
    <property type="project" value="UniProtKB-UniRule"/>
</dbReference>
<dbReference type="NCBIfam" id="TIGR01032">
    <property type="entry name" value="rplT_bact"/>
    <property type="match status" value="1"/>
</dbReference>
<dbReference type="PANTHER" id="PTHR10986">
    <property type="entry name" value="39S RIBOSOMAL PROTEIN L20"/>
    <property type="match status" value="1"/>
</dbReference>
<evidence type="ECO:0000313" key="10">
    <source>
        <dbReference type="Proteomes" id="UP000664417"/>
    </source>
</evidence>
<evidence type="ECO:0000256" key="5">
    <source>
        <dbReference type="ARBA" id="ARBA00023274"/>
    </source>
</evidence>
<dbReference type="GO" id="GO:0005840">
    <property type="term" value="C:ribosome"/>
    <property type="evidence" value="ECO:0007669"/>
    <property type="project" value="UniProtKB-KW"/>
</dbReference>
<dbReference type="AlphaFoldDB" id="A0A8J7QPH2"/>
<dbReference type="InterPro" id="IPR005813">
    <property type="entry name" value="Ribosomal_bL20"/>
</dbReference>
<evidence type="ECO:0000313" key="9">
    <source>
        <dbReference type="EMBL" id="MBO1322253.1"/>
    </source>
</evidence>
<gene>
    <name evidence="7 9" type="primary">rplT</name>
    <name evidence="9" type="ORF">J3U88_27515</name>
</gene>
<comment type="function">
    <text evidence="7 8">Binds directly to 23S ribosomal RNA and is necessary for the in vitro assembly process of the 50S ribosomal subunit. It is not involved in the protein synthesizing functions of that subunit.</text>
</comment>
<keyword evidence="10" id="KW-1185">Reference proteome</keyword>
<organism evidence="9 10">
    <name type="scientific">Acanthopleuribacter pedis</name>
    <dbReference type="NCBI Taxonomy" id="442870"/>
    <lineage>
        <taxon>Bacteria</taxon>
        <taxon>Pseudomonadati</taxon>
        <taxon>Acidobacteriota</taxon>
        <taxon>Holophagae</taxon>
        <taxon>Acanthopleuribacterales</taxon>
        <taxon>Acanthopleuribacteraceae</taxon>
        <taxon>Acanthopleuribacter</taxon>
    </lineage>
</organism>
<evidence type="ECO:0000256" key="2">
    <source>
        <dbReference type="ARBA" id="ARBA00022730"/>
    </source>
</evidence>
<keyword evidence="2 7" id="KW-0699">rRNA-binding</keyword>
<dbReference type="EMBL" id="JAFREP010000033">
    <property type="protein sequence ID" value="MBO1322253.1"/>
    <property type="molecule type" value="Genomic_DNA"/>
</dbReference>
<evidence type="ECO:0000256" key="7">
    <source>
        <dbReference type="HAMAP-Rule" id="MF_00382"/>
    </source>
</evidence>
<dbReference type="RefSeq" id="WP_207862225.1">
    <property type="nucleotide sequence ID" value="NZ_JAFREP010000033.1"/>
</dbReference>
<evidence type="ECO:0000256" key="6">
    <source>
        <dbReference type="ARBA" id="ARBA00035172"/>
    </source>
</evidence>
<evidence type="ECO:0000256" key="3">
    <source>
        <dbReference type="ARBA" id="ARBA00022884"/>
    </source>
</evidence>
<sequence>MSRVKRGNKRRIKRKKYLRVTKGFFGFKKNLYRYAREAADRAMLFAYRDRRRKKRDFRKLWIVRINAAARLNQSSYSSFMNGLKKAGIILDRKVLAEIAVRDPQGFSQLVQKAKAALAA</sequence>
<comment type="caution">
    <text evidence="9">The sequence shown here is derived from an EMBL/GenBank/DDBJ whole genome shotgun (WGS) entry which is preliminary data.</text>
</comment>
<dbReference type="HAMAP" id="MF_00382">
    <property type="entry name" value="Ribosomal_bL20"/>
    <property type="match status" value="1"/>
</dbReference>
<keyword evidence="4 7" id="KW-0689">Ribosomal protein</keyword>
<accession>A0A8J7QPH2</accession>
<evidence type="ECO:0000256" key="4">
    <source>
        <dbReference type="ARBA" id="ARBA00022980"/>
    </source>
</evidence>
<dbReference type="InterPro" id="IPR035566">
    <property type="entry name" value="Ribosomal_protein_bL20_C"/>
</dbReference>
<dbReference type="InterPro" id="IPR049946">
    <property type="entry name" value="RIBOSOMAL_L20_CS"/>
</dbReference>
<dbReference type="CDD" id="cd07026">
    <property type="entry name" value="Ribosomal_L20"/>
    <property type="match status" value="1"/>
</dbReference>
<dbReference type="GO" id="GO:0006412">
    <property type="term" value="P:translation"/>
    <property type="evidence" value="ECO:0007669"/>
    <property type="project" value="InterPro"/>
</dbReference>
<keyword evidence="5 7" id="KW-0687">Ribonucleoprotein</keyword>
<evidence type="ECO:0000256" key="1">
    <source>
        <dbReference type="ARBA" id="ARBA00007698"/>
    </source>
</evidence>
<proteinExistence type="inferred from homology"/>
<dbReference type="GO" id="GO:0019843">
    <property type="term" value="F:rRNA binding"/>
    <property type="evidence" value="ECO:0007669"/>
    <property type="project" value="UniProtKB-UniRule"/>
</dbReference>